<dbReference type="AlphaFoldDB" id="A0A2I0QTM1"/>
<feature type="transmembrane region" description="Helical" evidence="1">
    <location>
        <begin position="32"/>
        <end position="49"/>
    </location>
</feature>
<organism evidence="2 3">
    <name type="scientific">Halalkalibacillus sediminis</name>
    <dbReference type="NCBI Taxonomy" id="2018042"/>
    <lineage>
        <taxon>Bacteria</taxon>
        <taxon>Bacillati</taxon>
        <taxon>Bacillota</taxon>
        <taxon>Bacilli</taxon>
        <taxon>Bacillales</taxon>
        <taxon>Bacillaceae</taxon>
        <taxon>Halalkalibacillus</taxon>
    </lineage>
</organism>
<feature type="transmembrane region" description="Helical" evidence="1">
    <location>
        <begin position="70"/>
        <end position="94"/>
    </location>
</feature>
<proteinExistence type="predicted"/>
<comment type="caution">
    <text evidence="2">The sequence shown here is derived from an EMBL/GenBank/DDBJ whole genome shotgun (WGS) entry which is preliminary data.</text>
</comment>
<keyword evidence="1" id="KW-1133">Transmembrane helix</keyword>
<sequence>MWRKWFEFIFTLGLLVLLLTIPDRNEVAYPVIYYVTVIVLYGIVLVQIVRSRNSDLKFFYKWKRTRDYRFWYHFIREFSKAFLGVLIFGVFHAWVLHGRNPFEVIFIFYVALIMGVLAGTFSWQLNESKYIKIYESLKKEGYFDQSR</sequence>
<accession>A0A2I0QTM1</accession>
<protein>
    <submittedName>
        <fullName evidence="2">Uncharacterized protein</fullName>
    </submittedName>
</protein>
<keyword evidence="1" id="KW-0472">Membrane</keyword>
<evidence type="ECO:0000256" key="1">
    <source>
        <dbReference type="SAM" id="Phobius"/>
    </source>
</evidence>
<dbReference type="EMBL" id="PJNH01000002">
    <property type="protein sequence ID" value="PKR77692.1"/>
    <property type="molecule type" value="Genomic_DNA"/>
</dbReference>
<name>A0A2I0QTM1_9BACI</name>
<keyword evidence="3" id="KW-1185">Reference proteome</keyword>
<feature type="transmembrane region" description="Helical" evidence="1">
    <location>
        <begin position="106"/>
        <end position="125"/>
    </location>
</feature>
<dbReference type="Proteomes" id="UP000243524">
    <property type="component" value="Unassembled WGS sequence"/>
</dbReference>
<evidence type="ECO:0000313" key="2">
    <source>
        <dbReference type="EMBL" id="PKR77692.1"/>
    </source>
</evidence>
<evidence type="ECO:0000313" key="3">
    <source>
        <dbReference type="Proteomes" id="UP000243524"/>
    </source>
</evidence>
<reference evidence="2 3" key="1">
    <citation type="submission" date="2017-06" db="EMBL/GenBank/DDBJ databases">
        <title>the draft geome sequence of Illustriluteabacillus marina B3227.</title>
        <authorList>
            <person name="He R.-H."/>
            <person name="Du Z.-J."/>
        </authorList>
    </citation>
    <scope>NUCLEOTIDE SEQUENCE [LARGE SCALE GENOMIC DNA]</scope>
    <source>
        <strain evidence="2 3">B3227</strain>
    </source>
</reference>
<keyword evidence="1" id="KW-0812">Transmembrane</keyword>
<gene>
    <name evidence="2" type="ORF">CEY16_07095</name>
</gene>